<evidence type="ECO:0000313" key="6">
    <source>
        <dbReference type="Proteomes" id="UP000254070"/>
    </source>
</evidence>
<evidence type="ECO:0000313" key="2">
    <source>
        <dbReference type="EMBL" id="RCA10685.1"/>
    </source>
</evidence>
<reference evidence="3 6" key="3">
    <citation type="submission" date="2018-06" db="EMBL/GenBank/DDBJ databases">
        <authorList>
            <consortium name="Pathogen Informatics"/>
            <person name="Doyle S."/>
        </authorList>
    </citation>
    <scope>NUCLEOTIDE SEQUENCE [LARGE SCALE GENOMIC DNA]</scope>
    <source>
        <strain evidence="3 6">NCTC8129</strain>
    </source>
</reference>
<dbReference type="Gene3D" id="3.30.1490.390">
    <property type="match status" value="1"/>
</dbReference>
<evidence type="ECO:0008006" key="7">
    <source>
        <dbReference type="Google" id="ProtNLM"/>
    </source>
</evidence>
<dbReference type="GeneID" id="56744091"/>
<dbReference type="STRING" id="53345.LIU_08495"/>
<sequence length="68" mass="7776">MLNIYYQVAEDAKPMEKEYGSVNEFLQGQYLEVPPLQDHFKVIKATIDGEEVTLKDQTIGGLFNLLNK</sequence>
<evidence type="ECO:0000313" key="4">
    <source>
        <dbReference type="Proteomes" id="UP000220669"/>
    </source>
</evidence>
<gene>
    <name evidence="1" type="ORF">CRM96_07075</name>
    <name evidence="2" type="ORF">EA71_01437</name>
    <name evidence="3" type="ORF">NCTC8129_02532</name>
</gene>
<dbReference type="RefSeq" id="WP_016176610.1">
    <property type="nucleotide sequence ID" value="NZ_CABGIQ010000024.1"/>
</dbReference>
<reference evidence="1 4" key="2">
    <citation type="submission" date="2017-09" db="EMBL/GenBank/DDBJ databases">
        <title>FDA dAtabase for Regulatory Grade micrObial Sequences (FDA-ARGOS): Supporting development and validation of Infectious Disease Dx tests.</title>
        <authorList>
            <person name="Minogue T."/>
            <person name="Wolcott M."/>
            <person name="Wasieloski L."/>
            <person name="Aguilar W."/>
            <person name="Moore D."/>
            <person name="Tallon L.J."/>
            <person name="Sadzewicz L."/>
            <person name="Ott S."/>
            <person name="Zhao X."/>
            <person name="Nagaraj S."/>
            <person name="Vavikolanu K."/>
            <person name="Aluvathingal J."/>
            <person name="Nadendla S."/>
            <person name="Sichtig H."/>
        </authorList>
    </citation>
    <scope>NUCLEOTIDE SEQUENCE [LARGE SCALE GENOMIC DNA]</scope>
    <source>
        <strain evidence="1 4">FDAARGOS_396</strain>
    </source>
</reference>
<evidence type="ECO:0000313" key="3">
    <source>
        <dbReference type="EMBL" id="STP30291.1"/>
    </source>
</evidence>
<dbReference type="Proteomes" id="UP000220669">
    <property type="component" value="Unassembled WGS sequence"/>
</dbReference>
<evidence type="ECO:0000313" key="5">
    <source>
        <dbReference type="Proteomes" id="UP000252797"/>
    </source>
</evidence>
<accession>A0A2A7SMK0</accession>
<dbReference type="Proteomes" id="UP000252797">
    <property type="component" value="Unassembled WGS sequence"/>
</dbReference>
<dbReference type="EMBL" id="PDEB01000004">
    <property type="protein sequence ID" value="PEH44781.1"/>
    <property type="molecule type" value="Genomic_DNA"/>
</dbReference>
<name>A0A2A7SMK0_9ENTE</name>
<dbReference type="Proteomes" id="UP000254070">
    <property type="component" value="Unassembled WGS sequence"/>
</dbReference>
<dbReference type="EMBL" id="LEPB01000004">
    <property type="protein sequence ID" value="RCA10685.1"/>
    <property type="molecule type" value="Genomic_DNA"/>
</dbReference>
<dbReference type="KEGG" id="edu:LIU_08495"/>
<dbReference type="AlphaFoldDB" id="A0A2A7SMK0"/>
<protein>
    <recommendedName>
        <fullName evidence="7">DUF4649 family protein</fullName>
    </recommendedName>
</protein>
<dbReference type="EMBL" id="UGIF01000002">
    <property type="protein sequence ID" value="STP30291.1"/>
    <property type="molecule type" value="Genomic_DNA"/>
</dbReference>
<evidence type="ECO:0000313" key="1">
    <source>
        <dbReference type="EMBL" id="PEH44781.1"/>
    </source>
</evidence>
<reference evidence="2 5" key="1">
    <citation type="submission" date="2015-06" db="EMBL/GenBank/DDBJ databases">
        <title>The Genome Sequence of Enterococcus durans 4EA1.</title>
        <authorList>
            <consortium name="The Broad Institute Genomics Platform"/>
            <consortium name="The Broad Institute Genome Sequencing Center for Infectious Disease"/>
            <person name="Earl A.M."/>
            <person name="Van Tyne D."/>
            <person name="Lebreton F."/>
            <person name="Saavedra J.T."/>
            <person name="Gilmore M.S."/>
            <person name="Manson Mcguire A."/>
            <person name="Clock S."/>
            <person name="Crupain M."/>
            <person name="Rangan U."/>
            <person name="Young S."/>
            <person name="Abouelleil A."/>
            <person name="Cao P."/>
            <person name="Chapman S.B."/>
            <person name="Griggs A."/>
            <person name="Priest M."/>
            <person name="Shea T."/>
            <person name="Wortman J."/>
            <person name="Nusbaum C."/>
            <person name="Birren B."/>
        </authorList>
    </citation>
    <scope>NUCLEOTIDE SEQUENCE [LARGE SCALE GENOMIC DNA]</scope>
    <source>
        <strain evidence="2 5">4EA1</strain>
    </source>
</reference>
<proteinExistence type="predicted"/>
<organism evidence="2 5">
    <name type="scientific">Enterococcus durans</name>
    <dbReference type="NCBI Taxonomy" id="53345"/>
    <lineage>
        <taxon>Bacteria</taxon>
        <taxon>Bacillati</taxon>
        <taxon>Bacillota</taxon>
        <taxon>Bacilli</taxon>
        <taxon>Lactobacillales</taxon>
        <taxon>Enterococcaceae</taxon>
        <taxon>Enterococcus</taxon>
    </lineage>
</organism>
<dbReference type="OrthoDB" id="2308381at2"/>